<organism evidence="5 6">
    <name type="scientific">Ruminiclostridium herbifermentans</name>
    <dbReference type="NCBI Taxonomy" id="2488810"/>
    <lineage>
        <taxon>Bacteria</taxon>
        <taxon>Bacillati</taxon>
        <taxon>Bacillota</taxon>
        <taxon>Clostridia</taxon>
        <taxon>Eubacteriales</taxon>
        <taxon>Oscillospiraceae</taxon>
        <taxon>Ruminiclostridium</taxon>
    </lineage>
</organism>
<keyword evidence="3" id="KW-0677">Repeat</keyword>
<dbReference type="EMBL" id="CP061336">
    <property type="protein sequence ID" value="QNU65473.1"/>
    <property type="molecule type" value="Genomic_DNA"/>
</dbReference>
<evidence type="ECO:0000256" key="1">
    <source>
        <dbReference type="ARBA" id="ARBA00004613"/>
    </source>
</evidence>
<keyword evidence="2" id="KW-0964">Secreted</keyword>
<dbReference type="AlphaFoldDB" id="A0A7H1VJB1"/>
<feature type="domain" description="Cohesin" evidence="4">
    <location>
        <begin position="72"/>
        <end position="208"/>
    </location>
</feature>
<reference evidence="5 6" key="1">
    <citation type="submission" date="2020-09" db="EMBL/GenBank/DDBJ databases">
        <title>Characterization and genome sequencing of Ruminiclostridium sp. nov. MA18.</title>
        <authorList>
            <person name="Rettenmaier R."/>
            <person name="Kowollik M.-L."/>
            <person name="Liebl W."/>
            <person name="Zverlov V."/>
        </authorList>
    </citation>
    <scope>NUCLEOTIDE SEQUENCE [LARGE SCALE GENOMIC DNA]</scope>
    <source>
        <strain evidence="5 6">MA18</strain>
    </source>
</reference>
<dbReference type="GO" id="GO:0005576">
    <property type="term" value="C:extracellular region"/>
    <property type="evidence" value="ECO:0007669"/>
    <property type="project" value="UniProtKB-SubCell"/>
</dbReference>
<evidence type="ECO:0000259" key="4">
    <source>
        <dbReference type="Pfam" id="PF00963"/>
    </source>
</evidence>
<evidence type="ECO:0000313" key="6">
    <source>
        <dbReference type="Proteomes" id="UP000306409"/>
    </source>
</evidence>
<comment type="subcellular location">
    <subcellularLocation>
        <location evidence="1">Secreted</location>
    </subcellularLocation>
</comment>
<protein>
    <recommendedName>
        <fullName evidence="4">Cohesin domain-containing protein</fullName>
    </recommendedName>
</protein>
<dbReference type="GO" id="GO:0000272">
    <property type="term" value="P:polysaccharide catabolic process"/>
    <property type="evidence" value="ECO:0007669"/>
    <property type="project" value="InterPro"/>
</dbReference>
<dbReference type="Gene3D" id="2.60.40.680">
    <property type="match status" value="1"/>
</dbReference>
<dbReference type="InterPro" id="IPR002102">
    <property type="entry name" value="Cohesin_dom"/>
</dbReference>
<dbReference type="Proteomes" id="UP000306409">
    <property type="component" value="Chromosome"/>
</dbReference>
<dbReference type="InterPro" id="IPR008965">
    <property type="entry name" value="CBM2/CBM3_carb-bd_dom_sf"/>
</dbReference>
<evidence type="ECO:0000256" key="3">
    <source>
        <dbReference type="ARBA" id="ARBA00022737"/>
    </source>
</evidence>
<accession>A0A7H1VJB1</accession>
<dbReference type="Pfam" id="PF00963">
    <property type="entry name" value="Cohesin"/>
    <property type="match status" value="1"/>
</dbReference>
<dbReference type="GO" id="GO:0030246">
    <property type="term" value="F:carbohydrate binding"/>
    <property type="evidence" value="ECO:0007669"/>
    <property type="project" value="InterPro"/>
</dbReference>
<evidence type="ECO:0000313" key="5">
    <source>
        <dbReference type="EMBL" id="QNU65473.1"/>
    </source>
</evidence>
<dbReference type="SUPFAM" id="SSF49384">
    <property type="entry name" value="Carbohydrate-binding domain"/>
    <property type="match status" value="1"/>
</dbReference>
<keyword evidence="6" id="KW-1185">Reference proteome</keyword>
<dbReference type="KEGG" id="rher:EHE19_011080"/>
<dbReference type="CDD" id="cd08548">
    <property type="entry name" value="Type_I_cohesin_like"/>
    <property type="match status" value="1"/>
</dbReference>
<dbReference type="RefSeq" id="WP_171003469.1">
    <property type="nucleotide sequence ID" value="NZ_CP061336.1"/>
</dbReference>
<gene>
    <name evidence="5" type="ORF">EHE19_011080</name>
</gene>
<evidence type="ECO:0000256" key="2">
    <source>
        <dbReference type="ARBA" id="ARBA00022525"/>
    </source>
</evidence>
<name>A0A7H1VJB1_9FIRM</name>
<proteinExistence type="predicted"/>
<sequence>MKRIVLTVAVMVVVIFSLILIPPIAMDIQMPAKVLNESSQTISNEQLGTNSSGKVSTQESAAKVKSNSPALSITVGDASGKKGSTVSIPVNFKDVSKVGDVGTCNFYLKYDTNVLKAESITAGKIISNPKVNFSSSIDEKNGKISVLFLDDTVGNQLINKDGTFATITFKIVGSSGNTKIQFTDGGAVGNGKMLKIDNVTRTDGTIKVK</sequence>